<dbReference type="PANTHER" id="PTHR36978">
    <property type="entry name" value="P-LOOP CONTAINING NUCLEOTIDE TRIPHOSPHATE HYDROLASE"/>
    <property type="match status" value="1"/>
</dbReference>
<dbReference type="SUPFAM" id="SSF52540">
    <property type="entry name" value="P-loop containing nucleoside triphosphate hydrolases"/>
    <property type="match status" value="1"/>
</dbReference>
<accession>A0ABR2Y565</accession>
<dbReference type="Gene3D" id="3.40.50.300">
    <property type="entry name" value="P-loop containing nucleotide triphosphate hydrolases"/>
    <property type="match status" value="1"/>
</dbReference>
<name>A0ABR2Y565_9PEZI</name>
<dbReference type="PANTHER" id="PTHR36978:SF4">
    <property type="entry name" value="P-LOOP CONTAINING NUCLEOSIDE TRIPHOSPHATE HYDROLASE PROTEIN"/>
    <property type="match status" value="1"/>
</dbReference>
<reference evidence="1 2" key="1">
    <citation type="submission" date="2024-02" db="EMBL/GenBank/DDBJ databases">
        <title>First draft genome assembly of two strains of Seiridium cardinale.</title>
        <authorList>
            <person name="Emiliani G."/>
            <person name="Scali E."/>
        </authorList>
    </citation>
    <scope>NUCLEOTIDE SEQUENCE [LARGE SCALE GENOMIC DNA]</scope>
    <source>
        <strain evidence="1 2">BM-138-000479</strain>
    </source>
</reference>
<dbReference type="Proteomes" id="UP001465668">
    <property type="component" value="Unassembled WGS sequence"/>
</dbReference>
<dbReference type="InterPro" id="IPR040632">
    <property type="entry name" value="Sulfotransfer_4"/>
</dbReference>
<proteinExistence type="predicted"/>
<comment type="caution">
    <text evidence="1">The sequence shown here is derived from an EMBL/GenBank/DDBJ whole genome shotgun (WGS) entry which is preliminary data.</text>
</comment>
<keyword evidence="2" id="KW-1185">Reference proteome</keyword>
<sequence>MALITPKETMPPSKKTLADGGGVLILGLPRSGTYSVAHALKILGHEHVFHNLDVPWDANEVWGSWIRPMWAYSPYLREHVGLPYFARNNPPPTVFTTADWDDLVGRDHQAVADMTVYFAAELIETYPNAQVILWERDIDRWYHSYMGMLEAFEFHSPISMFIRKYIAPFSGIYWHTTMWYGVAGWLRAKDMDGMRANAKDRYREHFEIVRKMVKPGNLLEYHLGNGWEPLCNFLNCPVPEEPFPHLNEKDDIKKLGRRMNTDVLKLAVWKIVKYPLLLGIGALVVNSSCKYLMDGETLFHPMF</sequence>
<organism evidence="1 2">
    <name type="scientific">Seiridium cardinale</name>
    <dbReference type="NCBI Taxonomy" id="138064"/>
    <lineage>
        <taxon>Eukaryota</taxon>
        <taxon>Fungi</taxon>
        <taxon>Dikarya</taxon>
        <taxon>Ascomycota</taxon>
        <taxon>Pezizomycotina</taxon>
        <taxon>Sordariomycetes</taxon>
        <taxon>Xylariomycetidae</taxon>
        <taxon>Amphisphaeriales</taxon>
        <taxon>Sporocadaceae</taxon>
        <taxon>Seiridium</taxon>
    </lineage>
</organism>
<gene>
    <name evidence="1" type="ORF">SCAR479_04910</name>
</gene>
<evidence type="ECO:0000313" key="1">
    <source>
        <dbReference type="EMBL" id="KAK9781089.1"/>
    </source>
</evidence>
<dbReference type="EMBL" id="JARVKM010000004">
    <property type="protein sequence ID" value="KAK9781089.1"/>
    <property type="molecule type" value="Genomic_DNA"/>
</dbReference>
<evidence type="ECO:0000313" key="2">
    <source>
        <dbReference type="Proteomes" id="UP001465668"/>
    </source>
</evidence>
<dbReference type="Pfam" id="PF17784">
    <property type="entry name" value="Sulfotransfer_4"/>
    <property type="match status" value="1"/>
</dbReference>
<dbReference type="InterPro" id="IPR027417">
    <property type="entry name" value="P-loop_NTPase"/>
</dbReference>
<protein>
    <submittedName>
        <fullName evidence="1">Sulfotransferase domain-containing protein</fullName>
    </submittedName>
</protein>